<proteinExistence type="predicted"/>
<sequence>MLKIFLKAVEMALSKKASSVCDEITFRSTNYMSYTDAPFIDGDFLRELLAYSNPDEIMEGIVIPKSLESENPGLSPGYIAFNYLRQLWSLH</sequence>
<protein>
    <submittedName>
        <fullName evidence="2">Uncharacterized protein</fullName>
    </submittedName>
</protein>
<dbReference type="Proteomes" id="UP000887577">
    <property type="component" value="Unplaced"/>
</dbReference>
<keyword evidence="1" id="KW-1185">Reference proteome</keyword>
<evidence type="ECO:0000313" key="1">
    <source>
        <dbReference type="Proteomes" id="UP000887577"/>
    </source>
</evidence>
<accession>A0A914YBK3</accession>
<reference evidence="2" key="1">
    <citation type="submission" date="2022-11" db="UniProtKB">
        <authorList>
            <consortium name="WormBaseParasite"/>
        </authorList>
    </citation>
    <scope>IDENTIFICATION</scope>
</reference>
<organism evidence="1 2">
    <name type="scientific">Panagrolaimus superbus</name>
    <dbReference type="NCBI Taxonomy" id="310955"/>
    <lineage>
        <taxon>Eukaryota</taxon>
        <taxon>Metazoa</taxon>
        <taxon>Ecdysozoa</taxon>
        <taxon>Nematoda</taxon>
        <taxon>Chromadorea</taxon>
        <taxon>Rhabditida</taxon>
        <taxon>Tylenchina</taxon>
        <taxon>Panagrolaimomorpha</taxon>
        <taxon>Panagrolaimoidea</taxon>
        <taxon>Panagrolaimidae</taxon>
        <taxon>Panagrolaimus</taxon>
    </lineage>
</organism>
<dbReference type="WBParaSite" id="PSU_v2.g14869.t1">
    <property type="protein sequence ID" value="PSU_v2.g14869.t1"/>
    <property type="gene ID" value="PSU_v2.g14869"/>
</dbReference>
<evidence type="ECO:0000313" key="2">
    <source>
        <dbReference type="WBParaSite" id="PSU_v2.g14869.t1"/>
    </source>
</evidence>
<name>A0A914YBK3_9BILA</name>
<dbReference type="AlphaFoldDB" id="A0A914YBK3"/>